<feature type="domain" description="Beta-lactamase class A catalytic" evidence="1">
    <location>
        <begin position="16"/>
        <end position="229"/>
    </location>
</feature>
<dbReference type="SUPFAM" id="SSF56601">
    <property type="entry name" value="beta-lactamase/transpeptidase-like"/>
    <property type="match status" value="1"/>
</dbReference>
<name>A0ABS1TC09_9CLOT</name>
<sequence length="259" mass="30034">MKEIKRYIDTRIGEYSFYFEDIDSGYSYSFNEKAIMPSASCIKVPIAMALLREVENDTIDLERKLFIKKEEMVEGSGIIHEFDEKDYSIRELLTAMLIQSDNTATNKIIDILGIDKINNHIKQIGLKDTFLKRKMMDFKAREKGLENITSSLDLARCFKELHNGNYLTKNNREYLITILHKTQSRDKLAFYMPEREWKNIANKTGSLSGIENDSALINIDKGNFVFVVMAKSLPNNVYGVVTISRVGKMMWDIIDRNWK</sequence>
<protein>
    <submittedName>
        <fullName evidence="2">Serine hydrolase</fullName>
    </submittedName>
</protein>
<dbReference type="PANTHER" id="PTHR35333:SF3">
    <property type="entry name" value="BETA-LACTAMASE-TYPE TRANSPEPTIDASE FOLD CONTAINING PROTEIN"/>
    <property type="match status" value="1"/>
</dbReference>
<dbReference type="InterPro" id="IPR012338">
    <property type="entry name" value="Beta-lactam/transpept-like"/>
</dbReference>
<dbReference type="Gene3D" id="3.40.710.10">
    <property type="entry name" value="DD-peptidase/beta-lactamase superfamily"/>
    <property type="match status" value="1"/>
</dbReference>
<dbReference type="Pfam" id="PF13354">
    <property type="entry name" value="Beta-lactamase2"/>
    <property type="match status" value="1"/>
</dbReference>
<evidence type="ECO:0000259" key="1">
    <source>
        <dbReference type="Pfam" id="PF13354"/>
    </source>
</evidence>
<evidence type="ECO:0000313" key="3">
    <source>
        <dbReference type="Proteomes" id="UP000632377"/>
    </source>
</evidence>
<dbReference type="InterPro" id="IPR000871">
    <property type="entry name" value="Beta-lactam_class-A"/>
</dbReference>
<dbReference type="InterPro" id="IPR045155">
    <property type="entry name" value="Beta-lactam_cat"/>
</dbReference>
<accession>A0ABS1TC09</accession>
<organism evidence="2 3">
    <name type="scientific">Clostridium rhizosphaerae</name>
    <dbReference type="NCBI Taxonomy" id="2803861"/>
    <lineage>
        <taxon>Bacteria</taxon>
        <taxon>Bacillati</taxon>
        <taxon>Bacillota</taxon>
        <taxon>Clostridia</taxon>
        <taxon>Eubacteriales</taxon>
        <taxon>Clostridiaceae</taxon>
        <taxon>Clostridium</taxon>
    </lineage>
</organism>
<dbReference type="GO" id="GO:0016787">
    <property type="term" value="F:hydrolase activity"/>
    <property type="evidence" value="ECO:0007669"/>
    <property type="project" value="UniProtKB-KW"/>
</dbReference>
<gene>
    <name evidence="2" type="ORF">JK636_12840</name>
</gene>
<dbReference type="RefSeq" id="WP_202749404.1">
    <property type="nucleotide sequence ID" value="NZ_JAESWC010000008.1"/>
</dbReference>
<dbReference type="PANTHER" id="PTHR35333">
    <property type="entry name" value="BETA-LACTAMASE"/>
    <property type="match status" value="1"/>
</dbReference>
<keyword evidence="3" id="KW-1185">Reference proteome</keyword>
<dbReference type="EMBL" id="JAESWC010000008">
    <property type="protein sequence ID" value="MBL4936642.1"/>
    <property type="molecule type" value="Genomic_DNA"/>
</dbReference>
<proteinExistence type="predicted"/>
<dbReference type="Proteomes" id="UP000632377">
    <property type="component" value="Unassembled WGS sequence"/>
</dbReference>
<keyword evidence="2" id="KW-0378">Hydrolase</keyword>
<comment type="caution">
    <text evidence="2">The sequence shown here is derived from an EMBL/GenBank/DDBJ whole genome shotgun (WGS) entry which is preliminary data.</text>
</comment>
<reference evidence="2 3" key="1">
    <citation type="submission" date="2021-01" db="EMBL/GenBank/DDBJ databases">
        <title>Genome public.</title>
        <authorList>
            <person name="Liu C."/>
            <person name="Sun Q."/>
        </authorList>
    </citation>
    <scope>NUCLEOTIDE SEQUENCE [LARGE SCALE GENOMIC DNA]</scope>
    <source>
        <strain evidence="2 3">YIM B02515</strain>
    </source>
</reference>
<evidence type="ECO:0000313" key="2">
    <source>
        <dbReference type="EMBL" id="MBL4936642.1"/>
    </source>
</evidence>